<keyword evidence="8" id="KW-0238">DNA-binding</keyword>
<evidence type="ECO:0000256" key="8">
    <source>
        <dbReference type="ARBA" id="ARBA00023125"/>
    </source>
</evidence>
<dbReference type="PANTHER" id="PTHR38839">
    <property type="entry name" value="TRANSCRIPTIONAL REGULATOR WHID-RELATED"/>
    <property type="match status" value="1"/>
</dbReference>
<evidence type="ECO:0000256" key="4">
    <source>
        <dbReference type="ARBA" id="ARBA00022723"/>
    </source>
</evidence>
<dbReference type="Pfam" id="PF02467">
    <property type="entry name" value="Whib"/>
    <property type="match status" value="1"/>
</dbReference>
<protein>
    <submittedName>
        <fullName evidence="12">Unannotated protein</fullName>
    </submittedName>
</protein>
<evidence type="ECO:0000256" key="10">
    <source>
        <dbReference type="ARBA" id="ARBA00023163"/>
    </source>
</evidence>
<keyword evidence="9" id="KW-1015">Disulfide bond</keyword>
<dbReference type="GO" id="GO:0045892">
    <property type="term" value="P:negative regulation of DNA-templated transcription"/>
    <property type="evidence" value="ECO:0007669"/>
    <property type="project" value="TreeGrafter"/>
</dbReference>
<dbReference type="PROSITE" id="PS51674">
    <property type="entry name" value="4FE4S_WBL"/>
    <property type="match status" value="1"/>
</dbReference>
<evidence type="ECO:0000256" key="9">
    <source>
        <dbReference type="ARBA" id="ARBA00023157"/>
    </source>
</evidence>
<dbReference type="EMBL" id="CAEZSR010000094">
    <property type="protein sequence ID" value="CAB4570611.1"/>
    <property type="molecule type" value="Genomic_DNA"/>
</dbReference>
<gene>
    <name evidence="12" type="ORF">UFOPK1493_02369</name>
</gene>
<keyword evidence="10" id="KW-0804">Transcription</keyword>
<dbReference type="GO" id="GO:0045454">
    <property type="term" value="P:cell redox homeostasis"/>
    <property type="evidence" value="ECO:0007669"/>
    <property type="project" value="TreeGrafter"/>
</dbReference>
<evidence type="ECO:0000313" key="12">
    <source>
        <dbReference type="EMBL" id="CAB4570611.1"/>
    </source>
</evidence>
<proteinExistence type="inferred from homology"/>
<evidence type="ECO:0000256" key="7">
    <source>
        <dbReference type="ARBA" id="ARBA00023015"/>
    </source>
</evidence>
<evidence type="ECO:0000256" key="1">
    <source>
        <dbReference type="ARBA" id="ARBA00001966"/>
    </source>
</evidence>
<evidence type="ECO:0000256" key="3">
    <source>
        <dbReference type="ARBA" id="ARBA00022485"/>
    </source>
</evidence>
<evidence type="ECO:0000256" key="6">
    <source>
        <dbReference type="ARBA" id="ARBA00023014"/>
    </source>
</evidence>
<sequence>MVVLRKGRAVAIRRDEQDESFDWQRSAACRGEHAVAFFPPPHFERKELRLARERRAKAICRTCPVSVACLDYALAAREPHGVWGGLNEVERRLIADERNGRGEPPRGSGR</sequence>
<evidence type="ECO:0000259" key="11">
    <source>
        <dbReference type="PROSITE" id="PS51674"/>
    </source>
</evidence>
<feature type="domain" description="4Fe-4S Wbl-type" evidence="11">
    <location>
        <begin position="28"/>
        <end position="93"/>
    </location>
</feature>
<dbReference type="HAMAP" id="MF_01479">
    <property type="entry name" value="WhiB"/>
    <property type="match status" value="1"/>
</dbReference>
<reference evidence="12" key="1">
    <citation type="submission" date="2020-05" db="EMBL/GenBank/DDBJ databases">
        <authorList>
            <person name="Chiriac C."/>
            <person name="Salcher M."/>
            <person name="Ghai R."/>
            <person name="Kavagutti S V."/>
        </authorList>
    </citation>
    <scope>NUCLEOTIDE SEQUENCE</scope>
</reference>
<keyword evidence="4" id="KW-0479">Metal-binding</keyword>
<organism evidence="12">
    <name type="scientific">freshwater metagenome</name>
    <dbReference type="NCBI Taxonomy" id="449393"/>
    <lineage>
        <taxon>unclassified sequences</taxon>
        <taxon>metagenomes</taxon>
        <taxon>ecological metagenomes</taxon>
    </lineage>
</organism>
<dbReference type="InterPro" id="IPR003482">
    <property type="entry name" value="Whib"/>
</dbReference>
<keyword evidence="7" id="KW-0805">Transcription regulation</keyword>
<dbReference type="GO" id="GO:0051539">
    <property type="term" value="F:4 iron, 4 sulfur cluster binding"/>
    <property type="evidence" value="ECO:0007669"/>
    <property type="project" value="UniProtKB-KW"/>
</dbReference>
<keyword evidence="5" id="KW-0408">Iron</keyword>
<dbReference type="AlphaFoldDB" id="A0A6J6E2J6"/>
<comment type="cofactor">
    <cofactor evidence="1">
        <name>[4Fe-4S] cluster</name>
        <dbReference type="ChEBI" id="CHEBI:49883"/>
    </cofactor>
</comment>
<dbReference type="GO" id="GO:0047134">
    <property type="term" value="F:protein-disulfide reductase [NAD(P)H] activity"/>
    <property type="evidence" value="ECO:0007669"/>
    <property type="project" value="TreeGrafter"/>
</dbReference>
<comment type="similarity">
    <text evidence="2">Belongs to the WhiB family.</text>
</comment>
<keyword evidence="6" id="KW-0411">Iron-sulfur</keyword>
<name>A0A6J6E2J6_9ZZZZ</name>
<dbReference type="GO" id="GO:0046872">
    <property type="term" value="F:metal ion binding"/>
    <property type="evidence" value="ECO:0007669"/>
    <property type="project" value="UniProtKB-KW"/>
</dbReference>
<dbReference type="GO" id="GO:0003677">
    <property type="term" value="F:DNA binding"/>
    <property type="evidence" value="ECO:0007669"/>
    <property type="project" value="UniProtKB-KW"/>
</dbReference>
<accession>A0A6J6E2J6</accession>
<evidence type="ECO:0000256" key="5">
    <source>
        <dbReference type="ARBA" id="ARBA00023004"/>
    </source>
</evidence>
<dbReference type="InterPro" id="IPR034768">
    <property type="entry name" value="4FE4S_WBL"/>
</dbReference>
<keyword evidence="3" id="KW-0004">4Fe-4S</keyword>
<evidence type="ECO:0000256" key="2">
    <source>
        <dbReference type="ARBA" id="ARBA00006597"/>
    </source>
</evidence>